<evidence type="ECO:0000256" key="4">
    <source>
        <dbReference type="ARBA" id="ARBA00022692"/>
    </source>
</evidence>
<dbReference type="Pfam" id="PF00482">
    <property type="entry name" value="T2SSF"/>
    <property type="match status" value="2"/>
</dbReference>
<dbReference type="OrthoDB" id="289349at2"/>
<dbReference type="PANTHER" id="PTHR30012">
    <property type="entry name" value="GENERAL SECRETION PATHWAY PROTEIN"/>
    <property type="match status" value="1"/>
</dbReference>
<evidence type="ECO:0000313" key="9">
    <source>
        <dbReference type="EMBL" id="TWT97986.1"/>
    </source>
</evidence>
<protein>
    <submittedName>
        <fullName evidence="9">Type IV pilin biogenesis protein</fullName>
    </submittedName>
</protein>
<keyword evidence="10" id="KW-1185">Reference proteome</keyword>
<feature type="transmembrane region" description="Helical" evidence="7">
    <location>
        <begin position="153"/>
        <end position="179"/>
    </location>
</feature>
<dbReference type="EMBL" id="SJPR01000002">
    <property type="protein sequence ID" value="TWT97986.1"/>
    <property type="molecule type" value="Genomic_DNA"/>
</dbReference>
<evidence type="ECO:0000256" key="6">
    <source>
        <dbReference type="ARBA" id="ARBA00023136"/>
    </source>
</evidence>
<dbReference type="Gene3D" id="1.20.81.30">
    <property type="entry name" value="Type II secretion system (T2SS), domain F"/>
    <property type="match status" value="2"/>
</dbReference>
<dbReference type="PANTHER" id="PTHR30012:SF0">
    <property type="entry name" value="TYPE II SECRETION SYSTEM PROTEIN F-RELATED"/>
    <property type="match status" value="1"/>
</dbReference>
<feature type="domain" description="Type II secretion system protein GspF" evidence="8">
    <location>
        <begin position="55"/>
        <end position="173"/>
    </location>
</feature>
<evidence type="ECO:0000313" key="10">
    <source>
        <dbReference type="Proteomes" id="UP000317421"/>
    </source>
</evidence>
<comment type="subcellular location">
    <subcellularLocation>
        <location evidence="1">Cell membrane</location>
        <topology evidence="1">Multi-pass membrane protein</topology>
    </subcellularLocation>
</comment>
<dbReference type="InterPro" id="IPR042094">
    <property type="entry name" value="T2SS_GspF_sf"/>
</dbReference>
<feature type="transmembrane region" description="Helical" evidence="7">
    <location>
        <begin position="199"/>
        <end position="224"/>
    </location>
</feature>
<accession>A0A5C6AEX6</accession>
<keyword evidence="5 7" id="KW-1133">Transmembrane helix</keyword>
<name>A0A5C6AEX6_9BACT</name>
<dbReference type="InterPro" id="IPR018076">
    <property type="entry name" value="T2SS_GspF_dom"/>
</dbReference>
<reference evidence="9 10" key="1">
    <citation type="submission" date="2019-02" db="EMBL/GenBank/DDBJ databases">
        <title>Deep-cultivation of Planctomycetes and their phenomic and genomic characterization uncovers novel biology.</title>
        <authorList>
            <person name="Wiegand S."/>
            <person name="Jogler M."/>
            <person name="Boedeker C."/>
            <person name="Pinto D."/>
            <person name="Vollmers J."/>
            <person name="Rivas-Marin E."/>
            <person name="Kohn T."/>
            <person name="Peeters S.H."/>
            <person name="Heuer A."/>
            <person name="Rast P."/>
            <person name="Oberbeckmann S."/>
            <person name="Bunk B."/>
            <person name="Jeske O."/>
            <person name="Meyerdierks A."/>
            <person name="Storesund J.E."/>
            <person name="Kallscheuer N."/>
            <person name="Luecker S."/>
            <person name="Lage O.M."/>
            <person name="Pohl T."/>
            <person name="Merkel B.J."/>
            <person name="Hornburger P."/>
            <person name="Mueller R.-W."/>
            <person name="Bruemmer F."/>
            <person name="Labrenz M."/>
            <person name="Spormann A.M."/>
            <person name="Op Den Camp H."/>
            <person name="Overmann J."/>
            <person name="Amann R."/>
            <person name="Jetten M.S.M."/>
            <person name="Mascher T."/>
            <person name="Medema M.H."/>
            <person name="Devos D.P."/>
            <person name="Kaster A.-K."/>
            <person name="Ovreas L."/>
            <person name="Rohde M."/>
            <person name="Galperin M.Y."/>
            <person name="Jogler C."/>
        </authorList>
    </citation>
    <scope>NUCLEOTIDE SEQUENCE [LARGE SCALE GENOMIC DNA]</scope>
    <source>
        <strain evidence="9 10">Pla108</strain>
    </source>
</reference>
<evidence type="ECO:0000256" key="1">
    <source>
        <dbReference type="ARBA" id="ARBA00004651"/>
    </source>
</evidence>
<keyword evidence="4 7" id="KW-0812">Transmembrane</keyword>
<evidence type="ECO:0000256" key="7">
    <source>
        <dbReference type="SAM" id="Phobius"/>
    </source>
</evidence>
<evidence type="ECO:0000259" key="8">
    <source>
        <dbReference type="Pfam" id="PF00482"/>
    </source>
</evidence>
<feature type="domain" description="Type II secretion system protein GspF" evidence="8">
    <location>
        <begin position="254"/>
        <end position="371"/>
    </location>
</feature>
<dbReference type="Proteomes" id="UP000317421">
    <property type="component" value="Unassembled WGS sequence"/>
</dbReference>
<gene>
    <name evidence="9" type="ORF">Pla108_21410</name>
</gene>
<dbReference type="AlphaFoldDB" id="A0A5C6AEX6"/>
<dbReference type="RefSeq" id="WP_146444874.1">
    <property type="nucleotide sequence ID" value="NZ_SJPR01000002.1"/>
</dbReference>
<dbReference type="InterPro" id="IPR003004">
    <property type="entry name" value="GspF/PilC"/>
</dbReference>
<sequence>MSQTLKSTIGALANAFWEGLPTFRGLGRQAWWRMPTFRPLFGPRRATPVQRSALLRLIATASEERLPLASLLAAWAGDERGGQTRRLERLAAALRRGVALPDALERVPGALSDEETLMVRFASESGTLATTIRSSLHGANESTRLLEENLRRVLNYLTILLIVAIPIALWVLAFVHPAFHQIVDDFGVTVPAAMQIGDSISVAMGFFGPLLLVGAVLLVLNRFFRWPGQFIRRRIAPLLSGSIKSRRMAGVMQRLGESATAGRPLAGAVSTLARHHFDPSLRHKLLVARNELALGAPMWPTLASTGLLSEQESSALAASEPLGVSGWVLTTLAEVRRRHALRWMVWQSSLLVPIVIFLFGGFVLVQVLGVFTFLTDLVFSLARPL</sequence>
<keyword evidence="3" id="KW-1003">Cell membrane</keyword>
<feature type="transmembrane region" description="Helical" evidence="7">
    <location>
        <begin position="350"/>
        <end position="374"/>
    </location>
</feature>
<dbReference type="GO" id="GO:0005886">
    <property type="term" value="C:plasma membrane"/>
    <property type="evidence" value="ECO:0007669"/>
    <property type="project" value="UniProtKB-SubCell"/>
</dbReference>
<organism evidence="9 10">
    <name type="scientific">Botrimarina colliarenosi</name>
    <dbReference type="NCBI Taxonomy" id="2528001"/>
    <lineage>
        <taxon>Bacteria</taxon>
        <taxon>Pseudomonadati</taxon>
        <taxon>Planctomycetota</taxon>
        <taxon>Planctomycetia</taxon>
        <taxon>Pirellulales</taxon>
        <taxon>Lacipirellulaceae</taxon>
        <taxon>Botrimarina</taxon>
    </lineage>
</organism>
<evidence type="ECO:0000256" key="3">
    <source>
        <dbReference type="ARBA" id="ARBA00022475"/>
    </source>
</evidence>
<evidence type="ECO:0000256" key="2">
    <source>
        <dbReference type="ARBA" id="ARBA00005745"/>
    </source>
</evidence>
<proteinExistence type="inferred from homology"/>
<comment type="similarity">
    <text evidence="2">Belongs to the GSP F family.</text>
</comment>
<comment type="caution">
    <text evidence="9">The sequence shown here is derived from an EMBL/GenBank/DDBJ whole genome shotgun (WGS) entry which is preliminary data.</text>
</comment>
<evidence type="ECO:0000256" key="5">
    <source>
        <dbReference type="ARBA" id="ARBA00022989"/>
    </source>
</evidence>
<keyword evidence="6 7" id="KW-0472">Membrane</keyword>